<dbReference type="Gene3D" id="3.10.450.50">
    <property type="match status" value="1"/>
</dbReference>
<evidence type="ECO:0000259" key="4">
    <source>
        <dbReference type="PROSITE" id="PS50102"/>
    </source>
</evidence>
<comment type="caution">
    <text evidence="6">The sequence shown here is derived from an EMBL/GenBank/DDBJ whole genome shotgun (WGS) entry which is preliminary data.</text>
</comment>
<keyword evidence="7" id="KW-1185">Reference proteome</keyword>
<dbReference type="PROSITE" id="PS50102">
    <property type="entry name" value="RRM"/>
    <property type="match status" value="1"/>
</dbReference>
<dbReference type="PROSITE" id="PS50177">
    <property type="entry name" value="NTF2_DOMAIN"/>
    <property type="match status" value="1"/>
</dbReference>
<sequence>MATTSPAPAPSAQVVGNAFVEQYYHILHQSPELVFRFYQDSSSVSRPGPDGAMTLVTTMDAINEKILSLNFKDYKAEIKTVDAQDSYQAGVIVLVTGCLTSLSGKDNVVKKFTQSFFLAPQDKGYFVLNDVFRYVDENELLEAGPVLVNGTSESITAAPMTPDPEPSHVPDHPVPDPITPIVEKELNNGEEVYQPLDNEEELVVEEEVVEEPPVKSVQNEARPLTEPAASVVHEDAPKKSYASILKVMKGNATYVPTKTVKVTHATVRQHAPAPASASAPVAPAPAHEAPAPSSNNASENSNVQEEVEGYSIYIKNLPLSVTADQVEEEFKKFGMIKPAGVQVRSNKQQGFCFGFVEFEQLSSMQSAVEAMSVTILGRQAYIEEKRTTTRVGSGRGRFTPGRGGFRNDFRGRGNFGGGRGYGRNDFGNRGDFSGRRGPSGRGGEGYQRVDQNGNGRVGGRQGGMNQTAVSA</sequence>
<organism evidence="6 7">
    <name type="scientific">Macleaya cordata</name>
    <name type="common">Five-seeded plume-poppy</name>
    <name type="synonym">Bocconia cordata</name>
    <dbReference type="NCBI Taxonomy" id="56857"/>
    <lineage>
        <taxon>Eukaryota</taxon>
        <taxon>Viridiplantae</taxon>
        <taxon>Streptophyta</taxon>
        <taxon>Embryophyta</taxon>
        <taxon>Tracheophyta</taxon>
        <taxon>Spermatophyta</taxon>
        <taxon>Magnoliopsida</taxon>
        <taxon>Ranunculales</taxon>
        <taxon>Papaveraceae</taxon>
        <taxon>Papaveroideae</taxon>
        <taxon>Macleaya</taxon>
    </lineage>
</organism>
<feature type="domain" description="NTF2" evidence="5">
    <location>
        <begin position="15"/>
        <end position="134"/>
    </location>
</feature>
<dbReference type="InterPro" id="IPR002075">
    <property type="entry name" value="NTF2_dom"/>
</dbReference>
<gene>
    <name evidence="6" type="ORF">BVC80_1813g46</name>
</gene>
<dbReference type="Pfam" id="PF00076">
    <property type="entry name" value="RRM_1"/>
    <property type="match status" value="1"/>
</dbReference>
<dbReference type="InterPro" id="IPR032710">
    <property type="entry name" value="NTF2-like_dom_sf"/>
</dbReference>
<feature type="region of interest" description="Disordered" evidence="3">
    <location>
        <begin position="270"/>
        <end position="302"/>
    </location>
</feature>
<dbReference type="SMART" id="SM00360">
    <property type="entry name" value="RRM"/>
    <property type="match status" value="1"/>
</dbReference>
<feature type="domain" description="RRM" evidence="4">
    <location>
        <begin position="310"/>
        <end position="387"/>
    </location>
</feature>
<keyword evidence="1 2" id="KW-0694">RNA-binding</keyword>
<dbReference type="InterPro" id="IPR000504">
    <property type="entry name" value="RRM_dom"/>
</dbReference>
<dbReference type="FunCoup" id="A0A200QVZ1">
    <property type="interactions" value="3365"/>
</dbReference>
<dbReference type="EMBL" id="MVGT01001028">
    <property type="protein sequence ID" value="OVA14605.1"/>
    <property type="molecule type" value="Genomic_DNA"/>
</dbReference>
<evidence type="ECO:0000313" key="7">
    <source>
        <dbReference type="Proteomes" id="UP000195402"/>
    </source>
</evidence>
<dbReference type="InterPro" id="IPR039539">
    <property type="entry name" value="Ras_GTPase_bind_prot"/>
</dbReference>
<dbReference type="FunFam" id="3.30.70.330:FF:000589">
    <property type="entry name" value="RNA-binding protein-like"/>
    <property type="match status" value="1"/>
</dbReference>
<accession>A0A200QVZ1</accession>
<dbReference type="Pfam" id="PF02136">
    <property type="entry name" value="NTF2"/>
    <property type="match status" value="1"/>
</dbReference>
<feature type="region of interest" description="Disordered" evidence="3">
    <location>
        <begin position="391"/>
        <end position="471"/>
    </location>
</feature>
<evidence type="ECO:0000256" key="1">
    <source>
        <dbReference type="ARBA" id="ARBA00022884"/>
    </source>
</evidence>
<proteinExistence type="predicted"/>
<dbReference type="PANTHER" id="PTHR10693">
    <property type="entry name" value="RAS GTPASE-ACTIVATING PROTEIN-BINDING PROTEIN"/>
    <property type="match status" value="1"/>
</dbReference>
<dbReference type="CDD" id="cd00590">
    <property type="entry name" value="RRM_SF"/>
    <property type="match status" value="1"/>
</dbReference>
<dbReference type="CDD" id="cd00780">
    <property type="entry name" value="NTF2"/>
    <property type="match status" value="1"/>
</dbReference>
<dbReference type="Gene3D" id="3.30.70.330">
    <property type="match status" value="1"/>
</dbReference>
<dbReference type="FunFam" id="3.10.450.50:FF:000003">
    <property type="entry name" value="Nuclear transport factor 2 family protein"/>
    <property type="match status" value="1"/>
</dbReference>
<dbReference type="Proteomes" id="UP000195402">
    <property type="component" value="Unassembled WGS sequence"/>
</dbReference>
<dbReference type="SUPFAM" id="SSF54928">
    <property type="entry name" value="RNA-binding domain, RBD"/>
    <property type="match status" value="1"/>
</dbReference>
<dbReference type="OMA" id="ENKVTTQ"/>
<evidence type="ECO:0000256" key="3">
    <source>
        <dbReference type="SAM" id="MobiDB-lite"/>
    </source>
</evidence>
<dbReference type="SUPFAM" id="SSF54427">
    <property type="entry name" value="NTF2-like"/>
    <property type="match status" value="1"/>
</dbReference>
<dbReference type="PANTHER" id="PTHR10693:SF75">
    <property type="entry name" value="NUCLEAR TRANSPORT FACTOR 2"/>
    <property type="match status" value="1"/>
</dbReference>
<name>A0A200QVZ1_MACCD</name>
<dbReference type="InParanoid" id="A0A200QVZ1"/>
<feature type="region of interest" description="Disordered" evidence="3">
    <location>
        <begin position="209"/>
        <end position="231"/>
    </location>
</feature>
<evidence type="ECO:0000313" key="6">
    <source>
        <dbReference type="EMBL" id="OVA14605.1"/>
    </source>
</evidence>
<dbReference type="AlphaFoldDB" id="A0A200QVZ1"/>
<feature type="compositionally biased region" description="Low complexity" evidence="3">
    <location>
        <begin position="391"/>
        <end position="400"/>
    </location>
</feature>
<dbReference type="InterPro" id="IPR018222">
    <property type="entry name" value="Nuclear_transport_factor_2_euk"/>
</dbReference>
<dbReference type="GO" id="GO:1990904">
    <property type="term" value="C:ribonucleoprotein complex"/>
    <property type="evidence" value="ECO:0007669"/>
    <property type="project" value="TreeGrafter"/>
</dbReference>
<dbReference type="GO" id="GO:0003729">
    <property type="term" value="F:mRNA binding"/>
    <property type="evidence" value="ECO:0007669"/>
    <property type="project" value="TreeGrafter"/>
</dbReference>
<evidence type="ECO:0000256" key="2">
    <source>
        <dbReference type="PROSITE-ProRule" id="PRU00176"/>
    </source>
</evidence>
<dbReference type="GO" id="GO:0005829">
    <property type="term" value="C:cytosol"/>
    <property type="evidence" value="ECO:0007669"/>
    <property type="project" value="TreeGrafter"/>
</dbReference>
<protein>
    <submittedName>
        <fullName evidence="6">RNA recognition motif domain</fullName>
    </submittedName>
</protein>
<dbReference type="InterPro" id="IPR012677">
    <property type="entry name" value="Nucleotide-bd_a/b_plait_sf"/>
</dbReference>
<evidence type="ECO:0000259" key="5">
    <source>
        <dbReference type="PROSITE" id="PS50177"/>
    </source>
</evidence>
<dbReference type="OrthoDB" id="339151at2759"/>
<dbReference type="STRING" id="56857.A0A200QVZ1"/>
<reference evidence="6 7" key="1">
    <citation type="journal article" date="2017" name="Mol. Plant">
        <title>The Genome of Medicinal Plant Macleaya cordata Provides New Insights into Benzylisoquinoline Alkaloids Metabolism.</title>
        <authorList>
            <person name="Liu X."/>
            <person name="Liu Y."/>
            <person name="Huang P."/>
            <person name="Ma Y."/>
            <person name="Qing Z."/>
            <person name="Tang Q."/>
            <person name="Cao H."/>
            <person name="Cheng P."/>
            <person name="Zheng Y."/>
            <person name="Yuan Z."/>
            <person name="Zhou Y."/>
            <person name="Liu J."/>
            <person name="Tang Z."/>
            <person name="Zhuo Y."/>
            <person name="Zhang Y."/>
            <person name="Yu L."/>
            <person name="Huang J."/>
            <person name="Yang P."/>
            <person name="Peng Q."/>
            <person name="Zhang J."/>
            <person name="Jiang W."/>
            <person name="Zhang Z."/>
            <person name="Lin K."/>
            <person name="Ro D.K."/>
            <person name="Chen X."/>
            <person name="Xiong X."/>
            <person name="Shang Y."/>
            <person name="Huang S."/>
            <person name="Zeng J."/>
        </authorList>
    </citation>
    <scope>NUCLEOTIDE SEQUENCE [LARGE SCALE GENOMIC DNA]</scope>
    <source>
        <strain evidence="7">cv. BLH2017</strain>
        <tissue evidence="6">Root</tissue>
    </source>
</reference>
<dbReference type="InterPro" id="IPR035979">
    <property type="entry name" value="RBD_domain_sf"/>
</dbReference>